<evidence type="ECO:0000313" key="6">
    <source>
        <dbReference type="Proteomes" id="UP001150641"/>
    </source>
</evidence>
<keyword evidence="2" id="KW-0547">Nucleotide-binding</keyword>
<dbReference type="InterPro" id="IPR003593">
    <property type="entry name" value="AAA+_ATPase"/>
</dbReference>
<dbReference type="PANTHER" id="PTHR30258">
    <property type="entry name" value="TYPE II SECRETION SYSTEM PROTEIN GSPE-RELATED"/>
    <property type="match status" value="1"/>
</dbReference>
<dbReference type="Gene3D" id="3.40.50.300">
    <property type="entry name" value="P-loop containing nucleotide triphosphate hydrolases"/>
    <property type="match status" value="1"/>
</dbReference>
<dbReference type="InterPro" id="IPR027417">
    <property type="entry name" value="P-loop_NTPase"/>
</dbReference>
<evidence type="ECO:0000313" key="5">
    <source>
        <dbReference type="EMBL" id="MCT4700538.1"/>
    </source>
</evidence>
<keyword evidence="6" id="KW-1185">Reference proteome</keyword>
<accession>A0A9X2W3U7</accession>
<dbReference type="AlphaFoldDB" id="A0A9X2W3U7"/>
<organism evidence="5 6">
    <name type="scientific">Dryocola boscaweniae</name>
    <dbReference type="NCBI Taxonomy" id="2925397"/>
    <lineage>
        <taxon>Bacteria</taxon>
        <taxon>Pseudomonadati</taxon>
        <taxon>Pseudomonadota</taxon>
        <taxon>Gammaproteobacteria</taxon>
        <taxon>Enterobacterales</taxon>
        <taxon>Enterobacteriaceae</taxon>
        <taxon>Dryocola</taxon>
    </lineage>
</organism>
<dbReference type="SMART" id="SM00382">
    <property type="entry name" value="AAA"/>
    <property type="match status" value="1"/>
</dbReference>
<dbReference type="GO" id="GO:0005524">
    <property type="term" value="F:ATP binding"/>
    <property type="evidence" value="ECO:0007669"/>
    <property type="project" value="UniProtKB-KW"/>
</dbReference>
<comment type="caution">
    <text evidence="5">The sequence shown here is derived from an EMBL/GenBank/DDBJ whole genome shotgun (WGS) entry which is preliminary data.</text>
</comment>
<reference evidence="5" key="1">
    <citation type="submission" date="2022-03" db="EMBL/GenBank/DDBJ databases">
        <title>Proposal of a novel genus Dryocolo and two novel species.</title>
        <authorList>
            <person name="Maddock D.W."/>
            <person name="Brady C.L."/>
            <person name="Denman S."/>
            <person name="Arnold D."/>
        </authorList>
    </citation>
    <scope>NUCLEOTIDE SEQUENCE</scope>
    <source>
        <strain evidence="5">H6W4</strain>
    </source>
</reference>
<feature type="domain" description="AAA+ ATPase" evidence="4">
    <location>
        <begin position="231"/>
        <end position="361"/>
    </location>
</feature>
<dbReference type="EMBL" id="JALHAP010000066">
    <property type="protein sequence ID" value="MCT4700538.1"/>
    <property type="molecule type" value="Genomic_DNA"/>
</dbReference>
<evidence type="ECO:0000259" key="4">
    <source>
        <dbReference type="SMART" id="SM00382"/>
    </source>
</evidence>
<evidence type="ECO:0000256" key="1">
    <source>
        <dbReference type="ARBA" id="ARBA00006611"/>
    </source>
</evidence>
<keyword evidence="3" id="KW-0067">ATP-binding</keyword>
<comment type="similarity">
    <text evidence="1">Belongs to the GSP E family.</text>
</comment>
<dbReference type="SUPFAM" id="SSF52540">
    <property type="entry name" value="P-loop containing nucleoside triphosphate hydrolases"/>
    <property type="match status" value="1"/>
</dbReference>
<dbReference type="RefSeq" id="WP_271121410.1">
    <property type="nucleotide sequence ID" value="NZ_JALHAN010000053.1"/>
</dbReference>
<dbReference type="PANTHER" id="PTHR30258:SF1">
    <property type="entry name" value="PROTEIN TRANSPORT PROTEIN HOFB HOMOLOG"/>
    <property type="match status" value="1"/>
</dbReference>
<proteinExistence type="inferred from homology"/>
<gene>
    <name evidence="5" type="primary">tadA</name>
    <name evidence="5" type="ORF">MUA00_01715</name>
</gene>
<name>A0A9X2W3U7_9ENTR</name>
<dbReference type="Gene3D" id="3.30.450.90">
    <property type="match status" value="1"/>
</dbReference>
<evidence type="ECO:0000256" key="3">
    <source>
        <dbReference type="ARBA" id="ARBA00022840"/>
    </source>
</evidence>
<evidence type="ECO:0000256" key="2">
    <source>
        <dbReference type="ARBA" id="ARBA00022741"/>
    </source>
</evidence>
<dbReference type="GO" id="GO:0016887">
    <property type="term" value="F:ATP hydrolysis activity"/>
    <property type="evidence" value="ECO:0007669"/>
    <property type="project" value="TreeGrafter"/>
</dbReference>
<dbReference type="Pfam" id="PF00437">
    <property type="entry name" value="T2SSE"/>
    <property type="match status" value="1"/>
</dbReference>
<dbReference type="Proteomes" id="UP001150641">
    <property type="component" value="Unassembled WGS sequence"/>
</dbReference>
<dbReference type="InterPro" id="IPR001482">
    <property type="entry name" value="T2SS/T4SS_dom"/>
</dbReference>
<protein>
    <submittedName>
        <fullName evidence="5">Flp pilus assembly complex ATPase component TadA</fullName>
    </submittedName>
</protein>
<dbReference type="GO" id="GO:0005886">
    <property type="term" value="C:plasma membrane"/>
    <property type="evidence" value="ECO:0007669"/>
    <property type="project" value="TreeGrafter"/>
</dbReference>
<sequence>MEDANKELICLTAAGGTYELNSEARKIICFTDTGELYISASHEKSYWVLAFIDKLRRNSVNFKTKYVGIEDISRLYSNNVSRTHRSQSSSGRQEEVITIICSAVNIKASDIHIIVRDNVTHVKYRVDGELRQSQEMSENDGHDICATIYQTMCDVAEPVFNPRRSQDARLMASALAKCGLYGGRIATRPTDNGMLMVIRLLYDRGSSSLELDHLGYTSEQITMINRMAARRFGINILAGPTGSGKSTTLECVLKRIISQREGKAHVLTLEDPPEYRITGAVQTPILCDKSDDEGISREWARAIANAMRLDPDVLMCGEIRDLHSAVATFRAAMTGHGVWTTVHANDALAILTRLQDIGVSPAILTDATLVTGLISQVLARKLCPDCRKPWHEHRKKIATDIRSRVEKYCQLEQIYLRGEGCISCNFSGIKGRTVIAEVIEPDDMLMDIYNQQGKNAARRYWIEQLGGLTRREILIRMINQGLIDPCEGEQDVCMLDDDEILTL</sequence>